<evidence type="ECO:0000256" key="3">
    <source>
        <dbReference type="ARBA" id="ARBA00023163"/>
    </source>
</evidence>
<dbReference type="InterPro" id="IPR050109">
    <property type="entry name" value="HTH-type_TetR-like_transc_reg"/>
</dbReference>
<dbReference type="Pfam" id="PF00440">
    <property type="entry name" value="TetR_N"/>
    <property type="match status" value="1"/>
</dbReference>
<keyword evidence="2 4" id="KW-0238">DNA-binding</keyword>
<dbReference type="SUPFAM" id="SSF48498">
    <property type="entry name" value="Tetracyclin repressor-like, C-terminal domain"/>
    <property type="match status" value="1"/>
</dbReference>
<evidence type="ECO:0000256" key="2">
    <source>
        <dbReference type="ARBA" id="ARBA00023125"/>
    </source>
</evidence>
<dbReference type="Proteomes" id="UP001589788">
    <property type="component" value="Unassembled WGS sequence"/>
</dbReference>
<sequence>MARRLTARGERRRRQLMEVAAERFAVAGYHPTSIADIVDAVGVGKGVFYWYFASKEELFEQILVEAQRDLRRTQRAAIADEPDPLRRIEAGVRASVAWLDEHRHLFTLFELARADERFAPVIRRGEEQAVADTLPHVVAGMDADLIRREDPVVVAYAILGVVDRLTRVLVLEEDRPAEAVADAAVAFCLQGLVSPAAARARLAFR</sequence>
<dbReference type="InterPro" id="IPR023772">
    <property type="entry name" value="DNA-bd_HTH_TetR-type_CS"/>
</dbReference>
<dbReference type="InterPro" id="IPR009057">
    <property type="entry name" value="Homeodomain-like_sf"/>
</dbReference>
<evidence type="ECO:0000313" key="6">
    <source>
        <dbReference type="EMBL" id="MFC0082376.1"/>
    </source>
</evidence>
<dbReference type="SUPFAM" id="SSF46689">
    <property type="entry name" value="Homeodomain-like"/>
    <property type="match status" value="1"/>
</dbReference>
<dbReference type="PROSITE" id="PS01081">
    <property type="entry name" value="HTH_TETR_1"/>
    <property type="match status" value="1"/>
</dbReference>
<proteinExistence type="predicted"/>
<keyword evidence="1" id="KW-0805">Transcription regulation</keyword>
<dbReference type="PROSITE" id="PS50977">
    <property type="entry name" value="HTH_TETR_2"/>
    <property type="match status" value="1"/>
</dbReference>
<evidence type="ECO:0000259" key="5">
    <source>
        <dbReference type="PROSITE" id="PS50977"/>
    </source>
</evidence>
<dbReference type="InterPro" id="IPR036271">
    <property type="entry name" value="Tet_transcr_reg_TetR-rel_C_sf"/>
</dbReference>
<keyword evidence="7" id="KW-1185">Reference proteome</keyword>
<feature type="DNA-binding region" description="H-T-H motif" evidence="4">
    <location>
        <begin position="33"/>
        <end position="52"/>
    </location>
</feature>
<dbReference type="PRINTS" id="PR00455">
    <property type="entry name" value="HTHTETR"/>
</dbReference>
<evidence type="ECO:0000256" key="4">
    <source>
        <dbReference type="PROSITE-ProRule" id="PRU00335"/>
    </source>
</evidence>
<evidence type="ECO:0000256" key="1">
    <source>
        <dbReference type="ARBA" id="ARBA00023015"/>
    </source>
</evidence>
<comment type="caution">
    <text evidence="6">The sequence shown here is derived from an EMBL/GenBank/DDBJ whole genome shotgun (WGS) entry which is preliminary data.</text>
</comment>
<dbReference type="PANTHER" id="PTHR30055">
    <property type="entry name" value="HTH-TYPE TRANSCRIPTIONAL REGULATOR RUTR"/>
    <property type="match status" value="1"/>
</dbReference>
<organism evidence="6 7">
    <name type="scientific">Aciditerrimonas ferrireducens</name>
    <dbReference type="NCBI Taxonomy" id="667306"/>
    <lineage>
        <taxon>Bacteria</taxon>
        <taxon>Bacillati</taxon>
        <taxon>Actinomycetota</taxon>
        <taxon>Acidimicrobiia</taxon>
        <taxon>Acidimicrobiales</taxon>
        <taxon>Acidimicrobiaceae</taxon>
        <taxon>Aciditerrimonas</taxon>
    </lineage>
</organism>
<dbReference type="Gene3D" id="1.10.10.60">
    <property type="entry name" value="Homeodomain-like"/>
    <property type="match status" value="1"/>
</dbReference>
<evidence type="ECO:0000313" key="7">
    <source>
        <dbReference type="Proteomes" id="UP001589788"/>
    </source>
</evidence>
<dbReference type="Gene3D" id="1.10.357.10">
    <property type="entry name" value="Tetracycline Repressor, domain 2"/>
    <property type="match status" value="1"/>
</dbReference>
<dbReference type="RefSeq" id="WP_377789946.1">
    <property type="nucleotide sequence ID" value="NZ_JBHLYQ010000095.1"/>
</dbReference>
<gene>
    <name evidence="6" type="ORF">ACFFRE_09505</name>
</gene>
<reference evidence="6 7" key="1">
    <citation type="submission" date="2024-09" db="EMBL/GenBank/DDBJ databases">
        <authorList>
            <person name="Sun Q."/>
            <person name="Mori K."/>
        </authorList>
    </citation>
    <scope>NUCLEOTIDE SEQUENCE [LARGE SCALE GENOMIC DNA]</scope>
    <source>
        <strain evidence="6 7">JCM 15389</strain>
    </source>
</reference>
<feature type="domain" description="HTH tetR-type" evidence="5">
    <location>
        <begin position="10"/>
        <end position="70"/>
    </location>
</feature>
<keyword evidence="3" id="KW-0804">Transcription</keyword>
<accession>A0ABV6C6D4</accession>
<protein>
    <submittedName>
        <fullName evidence="6">TetR/AcrR family transcriptional regulator</fullName>
    </submittedName>
</protein>
<name>A0ABV6C6D4_9ACTN</name>
<dbReference type="EMBL" id="JBHLYQ010000095">
    <property type="protein sequence ID" value="MFC0082376.1"/>
    <property type="molecule type" value="Genomic_DNA"/>
</dbReference>
<dbReference type="InterPro" id="IPR001647">
    <property type="entry name" value="HTH_TetR"/>
</dbReference>
<dbReference type="PANTHER" id="PTHR30055:SF234">
    <property type="entry name" value="HTH-TYPE TRANSCRIPTIONAL REGULATOR BETI"/>
    <property type="match status" value="1"/>
</dbReference>